<evidence type="ECO:0000313" key="2">
    <source>
        <dbReference type="Proteomes" id="UP001156666"/>
    </source>
</evidence>
<dbReference type="AlphaFoldDB" id="A0AA37SQK8"/>
<gene>
    <name evidence="1" type="ORF">GCM10007940_28880</name>
</gene>
<accession>A0AA37SQK8</accession>
<comment type="caution">
    <text evidence="1">The sequence shown here is derived from an EMBL/GenBank/DDBJ whole genome shotgun (WGS) entry which is preliminary data.</text>
</comment>
<proteinExistence type="predicted"/>
<evidence type="ECO:0000313" key="1">
    <source>
        <dbReference type="EMBL" id="GLR18272.1"/>
    </source>
</evidence>
<dbReference type="EMBL" id="BSOH01000020">
    <property type="protein sequence ID" value="GLR18272.1"/>
    <property type="molecule type" value="Genomic_DNA"/>
</dbReference>
<sequence>MQEQTKKITEAVIDQKLAEKIANIKKEKALDYLAKLQKHQHTLNTLHFYGTTLEEVNIHKSDEYFSTWFQDANNGDIHAMHSILDHFEPLEIITNMGHNYRSRFSENSAEIILDFRPDQVTPQFHYELDGADLLKRPLTLEERKENIKPYLYSCILRIAKELMLYFPLNKISFLVNCPTIKMDKKVLSVTSEQVQYFLENKYGDTFIKTFESTVLN</sequence>
<dbReference type="Proteomes" id="UP001156666">
    <property type="component" value="Unassembled WGS sequence"/>
</dbReference>
<keyword evidence="2" id="KW-1185">Reference proteome</keyword>
<reference evidence="1" key="1">
    <citation type="journal article" date="2014" name="Int. J. Syst. Evol. Microbiol.">
        <title>Complete genome sequence of Corynebacterium casei LMG S-19264T (=DSM 44701T), isolated from a smear-ripened cheese.</title>
        <authorList>
            <consortium name="US DOE Joint Genome Institute (JGI-PGF)"/>
            <person name="Walter F."/>
            <person name="Albersmeier A."/>
            <person name="Kalinowski J."/>
            <person name="Ruckert C."/>
        </authorList>
    </citation>
    <scope>NUCLEOTIDE SEQUENCE</scope>
    <source>
        <strain evidence="1">NBRC 108769</strain>
    </source>
</reference>
<reference evidence="1" key="2">
    <citation type="submission" date="2023-01" db="EMBL/GenBank/DDBJ databases">
        <title>Draft genome sequence of Portibacter lacus strain NBRC 108769.</title>
        <authorList>
            <person name="Sun Q."/>
            <person name="Mori K."/>
        </authorList>
    </citation>
    <scope>NUCLEOTIDE SEQUENCE</scope>
    <source>
        <strain evidence="1">NBRC 108769</strain>
    </source>
</reference>
<name>A0AA37SQK8_9BACT</name>
<organism evidence="1 2">
    <name type="scientific">Portibacter lacus</name>
    <dbReference type="NCBI Taxonomy" id="1099794"/>
    <lineage>
        <taxon>Bacteria</taxon>
        <taxon>Pseudomonadati</taxon>
        <taxon>Bacteroidota</taxon>
        <taxon>Saprospiria</taxon>
        <taxon>Saprospirales</taxon>
        <taxon>Haliscomenobacteraceae</taxon>
        <taxon>Portibacter</taxon>
    </lineage>
</organism>
<protein>
    <submittedName>
        <fullName evidence="1">Uncharacterized protein</fullName>
    </submittedName>
</protein>
<dbReference type="RefSeq" id="WP_235293636.1">
    <property type="nucleotide sequence ID" value="NZ_BSOH01000020.1"/>
</dbReference>